<sequence>MFPRYSLTLTGLKCSATNFEYCYVITIT</sequence>
<dbReference type="EMBL" id="GBRH01250304">
    <property type="protein sequence ID" value="JAD47591.1"/>
    <property type="molecule type" value="Transcribed_RNA"/>
</dbReference>
<reference evidence="1" key="2">
    <citation type="journal article" date="2015" name="Data Brief">
        <title>Shoot transcriptome of the giant reed, Arundo donax.</title>
        <authorList>
            <person name="Barrero R.A."/>
            <person name="Guerrero F.D."/>
            <person name="Moolhuijzen P."/>
            <person name="Goolsby J.A."/>
            <person name="Tidwell J."/>
            <person name="Bellgard S.E."/>
            <person name="Bellgard M.I."/>
        </authorList>
    </citation>
    <scope>NUCLEOTIDE SEQUENCE</scope>
    <source>
        <tissue evidence="1">Shoot tissue taken approximately 20 cm above the soil surface</tissue>
    </source>
</reference>
<proteinExistence type="predicted"/>
<reference evidence="1" key="1">
    <citation type="submission" date="2014-09" db="EMBL/GenBank/DDBJ databases">
        <authorList>
            <person name="Magalhaes I.L.F."/>
            <person name="Oliveira U."/>
            <person name="Santos F.R."/>
            <person name="Vidigal T.H.D.A."/>
            <person name="Brescovit A.D."/>
            <person name="Santos A.J."/>
        </authorList>
    </citation>
    <scope>NUCLEOTIDE SEQUENCE</scope>
    <source>
        <tissue evidence="1">Shoot tissue taken approximately 20 cm above the soil surface</tissue>
    </source>
</reference>
<protein>
    <submittedName>
        <fullName evidence="1">Uncharacterized protein</fullName>
    </submittedName>
</protein>
<evidence type="ECO:0000313" key="1">
    <source>
        <dbReference type="EMBL" id="JAD47591.1"/>
    </source>
</evidence>
<organism evidence="1">
    <name type="scientific">Arundo donax</name>
    <name type="common">Giant reed</name>
    <name type="synonym">Donax arundinaceus</name>
    <dbReference type="NCBI Taxonomy" id="35708"/>
    <lineage>
        <taxon>Eukaryota</taxon>
        <taxon>Viridiplantae</taxon>
        <taxon>Streptophyta</taxon>
        <taxon>Embryophyta</taxon>
        <taxon>Tracheophyta</taxon>
        <taxon>Spermatophyta</taxon>
        <taxon>Magnoliopsida</taxon>
        <taxon>Liliopsida</taxon>
        <taxon>Poales</taxon>
        <taxon>Poaceae</taxon>
        <taxon>PACMAD clade</taxon>
        <taxon>Arundinoideae</taxon>
        <taxon>Arundineae</taxon>
        <taxon>Arundo</taxon>
    </lineage>
</organism>
<accession>A0A0A9A962</accession>
<name>A0A0A9A962_ARUDO</name>
<dbReference type="AlphaFoldDB" id="A0A0A9A962"/>